<evidence type="ECO:0000256" key="1">
    <source>
        <dbReference type="SAM" id="MobiDB-lite"/>
    </source>
</evidence>
<sequence length="526" mass="54519">MIAAIGVGLALALTPITGTAAAQETGTMAVTDMDFTPSAVDATPGGETVTLRWTMTDTTPETDGMSARVYLRRQGATAGTYLGVPLVGTYDVGSSGQDITVVPGSTPQEATYEWTLAVPQYAAGTSVTWAVTRLEAWDNQGTSLDWGAAELGAFHSTFEAKTLADAQGPTYDDLAVNSEQEPYVYAGEDSSSMTYELDVYDAQAGISGGTLTVTGPGGQHLTGSFAIEWTWYEGYQGCGSIDWGQTYAGSCRVSVTFPAHAASGTWTVSKVELTDNAGNTSTYNNLSAAPVHVTSNDVLSADGFTATPNPVDTWHGARTIKVGFRPHGDQGEVASAVVNTNSANGCRQTSTTATTAADGTVSVNYQVPRGVFTCHVTGLIITDNAGNVALYGSQFGAPETGLTIASAPDTVLPEIDQATLSPTTIPATDHFTDIRLTVNVSGTTAGVNNYDVYLIDSSGQRIPAVFGGTSVTFSGPLTFSFPLPSDVAPGTYTVALRLSDQARKSSSFGFPNGTPMPGGPVTLTVT</sequence>
<dbReference type="EMBL" id="JAVRFD010000004">
    <property type="protein sequence ID" value="MDT0543186.1"/>
    <property type="molecule type" value="Genomic_DNA"/>
</dbReference>
<organism evidence="4 5">
    <name type="scientific">Streptomyces lonegramiae</name>
    <dbReference type="NCBI Taxonomy" id="3075524"/>
    <lineage>
        <taxon>Bacteria</taxon>
        <taxon>Bacillati</taxon>
        <taxon>Actinomycetota</taxon>
        <taxon>Actinomycetes</taxon>
        <taxon>Kitasatosporales</taxon>
        <taxon>Streptomycetaceae</taxon>
        <taxon>Streptomyces</taxon>
    </lineage>
</organism>
<feature type="signal peptide" evidence="2">
    <location>
        <begin position="1"/>
        <end position="22"/>
    </location>
</feature>
<feature type="chain" id="PRO_5047061212" evidence="2">
    <location>
        <begin position="23"/>
        <end position="526"/>
    </location>
</feature>
<gene>
    <name evidence="4" type="ORF">RND15_10700</name>
</gene>
<name>A0ABU2XB90_9ACTN</name>
<evidence type="ECO:0000313" key="5">
    <source>
        <dbReference type="Proteomes" id="UP001180754"/>
    </source>
</evidence>
<feature type="domain" description="Ig-like" evidence="3">
    <location>
        <begin position="200"/>
        <end position="284"/>
    </location>
</feature>
<comment type="caution">
    <text evidence="4">The sequence shown here is derived from an EMBL/GenBank/DDBJ whole genome shotgun (WGS) entry which is preliminary data.</text>
</comment>
<reference evidence="4" key="1">
    <citation type="submission" date="2024-05" db="EMBL/GenBank/DDBJ databases">
        <title>30 novel species of actinomycetes from the DSMZ collection.</title>
        <authorList>
            <person name="Nouioui I."/>
        </authorList>
    </citation>
    <scope>NUCLEOTIDE SEQUENCE</scope>
    <source>
        <strain evidence="4">DSM 41529</strain>
    </source>
</reference>
<protein>
    <submittedName>
        <fullName evidence="4">Ig-like domain repeat protein</fullName>
    </submittedName>
</protein>
<evidence type="ECO:0000259" key="3">
    <source>
        <dbReference type="Pfam" id="PF12245"/>
    </source>
</evidence>
<dbReference type="InterPro" id="IPR022038">
    <property type="entry name" value="Ig-like_bact"/>
</dbReference>
<accession>A0ABU2XB90</accession>
<evidence type="ECO:0000313" key="4">
    <source>
        <dbReference type="EMBL" id="MDT0543186.1"/>
    </source>
</evidence>
<proteinExistence type="predicted"/>
<dbReference type="RefSeq" id="WP_311723556.1">
    <property type="nucleotide sequence ID" value="NZ_JAVRFD010000004.1"/>
</dbReference>
<keyword evidence="5" id="KW-1185">Reference proteome</keyword>
<evidence type="ECO:0000256" key="2">
    <source>
        <dbReference type="SAM" id="SignalP"/>
    </source>
</evidence>
<dbReference type="Proteomes" id="UP001180754">
    <property type="component" value="Unassembled WGS sequence"/>
</dbReference>
<dbReference type="Pfam" id="PF12245">
    <property type="entry name" value="Big_3_2"/>
    <property type="match status" value="1"/>
</dbReference>
<feature type="region of interest" description="Disordered" evidence="1">
    <location>
        <begin position="506"/>
        <end position="526"/>
    </location>
</feature>
<keyword evidence="2" id="KW-0732">Signal</keyword>